<organism evidence="1 2">
    <name type="scientific">Amphimedon queenslandica</name>
    <name type="common">Sponge</name>
    <dbReference type="NCBI Taxonomy" id="400682"/>
    <lineage>
        <taxon>Eukaryota</taxon>
        <taxon>Metazoa</taxon>
        <taxon>Porifera</taxon>
        <taxon>Demospongiae</taxon>
        <taxon>Heteroscleromorpha</taxon>
        <taxon>Haplosclerida</taxon>
        <taxon>Niphatidae</taxon>
        <taxon>Amphimedon</taxon>
    </lineage>
</organism>
<dbReference type="SUPFAM" id="SSF53067">
    <property type="entry name" value="Actin-like ATPase domain"/>
    <property type="match status" value="1"/>
</dbReference>
<dbReference type="Proteomes" id="UP000007879">
    <property type="component" value="Unassembled WGS sequence"/>
</dbReference>
<dbReference type="AlphaFoldDB" id="A0AAN0IR75"/>
<dbReference type="GeneID" id="105314706"/>
<dbReference type="PANTHER" id="PTHR14187:SF5">
    <property type="entry name" value="HEAT SHOCK 70 KDA PROTEIN 12A"/>
    <property type="match status" value="1"/>
</dbReference>
<dbReference type="InterPro" id="IPR043129">
    <property type="entry name" value="ATPase_NBD"/>
</dbReference>
<dbReference type="KEGG" id="aqu:105314706"/>
<evidence type="ECO:0000313" key="2">
    <source>
        <dbReference type="Proteomes" id="UP000007879"/>
    </source>
</evidence>
<reference evidence="2" key="1">
    <citation type="journal article" date="2010" name="Nature">
        <title>The Amphimedon queenslandica genome and the evolution of animal complexity.</title>
        <authorList>
            <person name="Srivastava M."/>
            <person name="Simakov O."/>
            <person name="Chapman J."/>
            <person name="Fahey B."/>
            <person name="Gauthier M.E."/>
            <person name="Mitros T."/>
            <person name="Richards G.S."/>
            <person name="Conaco C."/>
            <person name="Dacre M."/>
            <person name="Hellsten U."/>
            <person name="Larroux C."/>
            <person name="Putnam N.H."/>
            <person name="Stanke M."/>
            <person name="Adamska M."/>
            <person name="Darling A."/>
            <person name="Degnan S.M."/>
            <person name="Oakley T.H."/>
            <person name="Plachetzki D.C."/>
            <person name="Zhai Y."/>
            <person name="Adamski M."/>
            <person name="Calcino A."/>
            <person name="Cummins S.F."/>
            <person name="Goodstein D.M."/>
            <person name="Harris C."/>
            <person name="Jackson D.J."/>
            <person name="Leys S.P."/>
            <person name="Shu S."/>
            <person name="Woodcroft B.J."/>
            <person name="Vervoort M."/>
            <person name="Kosik K.S."/>
            <person name="Manning G."/>
            <person name="Degnan B.M."/>
            <person name="Rokhsar D.S."/>
        </authorList>
    </citation>
    <scope>NUCLEOTIDE SEQUENCE [LARGE SCALE GENOMIC DNA]</scope>
</reference>
<protein>
    <submittedName>
        <fullName evidence="1">Uncharacterized protein</fullName>
    </submittedName>
</protein>
<evidence type="ECO:0000313" key="1">
    <source>
        <dbReference type="EnsemblMetazoa" id="XP_011407330.1"/>
    </source>
</evidence>
<reference evidence="1" key="2">
    <citation type="submission" date="2024-06" db="UniProtKB">
        <authorList>
            <consortium name="EnsemblMetazoa"/>
        </authorList>
    </citation>
    <scope>IDENTIFICATION</scope>
</reference>
<dbReference type="PANTHER" id="PTHR14187">
    <property type="entry name" value="ALPHA KINASE/ELONGATION FACTOR 2 KINASE"/>
    <property type="match status" value="1"/>
</dbReference>
<accession>A0AAN0IR75</accession>
<proteinExistence type="predicted"/>
<dbReference type="EnsemblMetazoa" id="XM_011409028.1">
    <property type="protein sequence ID" value="XP_011407330.1"/>
    <property type="gene ID" value="LOC105314706"/>
</dbReference>
<sequence length="297" mass="33579">MAIHLELLQEAVDDKGFESFIKSGVSNKAVINKLVFEDFEEQKKVFGDATPGIDEMVLKLPRAFINHYENRIIECVRAAFDKLPSKINTVYLVGGFGGCRFVRQKIEEAIAQHCGILYDNIVCPQYPGLAVVSGAVMWRKDPNIIQSRVADATYGIAGGPIFNPSIHDEHYKFVDEDGVLRCDNVLCVYVLKGETIKDYVYKITYIPHSQWSTQAHITIYCTTDDGVQYVRDKKGKVTVRKIGELIFDIPNPENIPRNERAYDVFMDFSGTEIQARAQYTITGEEVKTVCDFLSNQD</sequence>
<dbReference type="RefSeq" id="XP_011407330.1">
    <property type="nucleotide sequence ID" value="XM_011409028.1"/>
</dbReference>
<name>A0AAN0IR75_AMPQE</name>
<keyword evidence="2" id="KW-1185">Reference proteome</keyword>